<dbReference type="PROSITE" id="PS50156">
    <property type="entry name" value="SSD"/>
    <property type="match status" value="1"/>
</dbReference>
<dbReference type="InterPro" id="IPR004869">
    <property type="entry name" value="MMPL_dom"/>
</dbReference>
<dbReference type="PANTHER" id="PTHR33406">
    <property type="entry name" value="MEMBRANE PROTEIN MJ1562-RELATED"/>
    <property type="match status" value="1"/>
</dbReference>
<proteinExistence type="predicted"/>
<comment type="subcellular location">
    <subcellularLocation>
        <location evidence="1">Cell membrane</location>
        <topology evidence="1">Multi-pass membrane protein</topology>
    </subcellularLocation>
</comment>
<gene>
    <name evidence="6" type="ORF">NVI5450_1231</name>
</gene>
<accession>A0A090K775</accession>
<dbReference type="HOGENOM" id="CLU_008861_1_0_6"/>
<organism evidence="6 7">
    <name type="scientific">Moritella viscosa</name>
    <dbReference type="NCBI Taxonomy" id="80854"/>
    <lineage>
        <taxon>Bacteria</taxon>
        <taxon>Pseudomonadati</taxon>
        <taxon>Pseudomonadota</taxon>
        <taxon>Gammaproteobacteria</taxon>
        <taxon>Alteromonadales</taxon>
        <taxon>Moritellaceae</taxon>
        <taxon>Moritella</taxon>
    </lineage>
</organism>
<dbReference type="KEGG" id="mvs:MVIS_1668"/>
<dbReference type="PATRIC" id="fig|80854.5.peg.1775"/>
<evidence type="ECO:0000256" key="2">
    <source>
        <dbReference type="ARBA" id="ARBA00022475"/>
    </source>
</evidence>
<dbReference type="SUPFAM" id="SSF82866">
    <property type="entry name" value="Multidrug efflux transporter AcrB transmembrane domain"/>
    <property type="match status" value="2"/>
</dbReference>
<dbReference type="GO" id="GO:0005886">
    <property type="term" value="C:plasma membrane"/>
    <property type="evidence" value="ECO:0007669"/>
    <property type="project" value="UniProtKB-SubCell"/>
</dbReference>
<dbReference type="Proteomes" id="UP000183794">
    <property type="component" value="Unassembled WGS sequence"/>
</dbReference>
<name>A0A090K775_9GAMM</name>
<sequence length="764" mass="84883">MEVIKTSLLINFVIKRPKLTICLFTCLIFVSIFGTLNLSFTSDFRSYFSLDNPQLKTFEQLETDFNKQDTLTFLVESSNNNPSIYQAEIIHYLELLTDEAWAIPYSRRVDSLINFQKMSVDEDDLQINDLVPGNGHLTPSFLLELKQYAETQPRLLNNLVSVDGTLAIVQVTLTLPESNEAATPELISYARNKLEEISNSNVKVQLFGTSVINIALMEAVERDMALLIPSSYLLIFAAIYFLSCSISGATLSLGVTLMTVLSVFGIFGWQAHQLTPVVGAVPSMIMVIVVADCMHLLVSYQYYIRQGLKQESAIREALTANIKPIVITSVTTAIGLLCLNFSESPPYRDLGNLVALGAIIACILSLTWFPAVLLLLPEPKKLPNIDNGWLHSIIMKFSQLLTTHTKLLWLFTFVLLLAGGFGATKLELNDQWHQYYDETFDVRQAIETQNDKLNGVNFIQYSVASGGELGILTPEYQKDLDKLIQWVRTQNNVGYVDGFSLQVKELSQKLNQDNPDFYQVPNSKNAIAQSVLLYEMSLPYGMGVDEQVNFDKSATRLTINLHKISSKELSAFDLKLTTWAAENTPTLLLTEGSGVDMIFAKISDRNSESLLKGTALALILISVLLSFLLRSWKLGLISIIPNIIPIMMAYGIWGLMDGHIDLGLSIVASMGLGLVVDDTVHFLFKYRHAKQNNMATTEAVEYAFNIVGIAIIITSIVLTLGFGLLTLSHFSPTYGMGALLALTVMLAAVIDFILLPLLLLKFDK</sequence>
<evidence type="ECO:0000256" key="3">
    <source>
        <dbReference type="ARBA" id="ARBA00022692"/>
    </source>
</evidence>
<dbReference type="Gene3D" id="1.20.1640.10">
    <property type="entry name" value="Multidrug efflux transporter AcrB transmembrane domain"/>
    <property type="match status" value="2"/>
</dbReference>
<dbReference type="AlphaFoldDB" id="A0A090K775"/>
<keyword evidence="2" id="KW-1003">Cell membrane</keyword>
<dbReference type="EMBL" id="FPLD01000040">
    <property type="protein sequence ID" value="SGY91334.1"/>
    <property type="molecule type" value="Genomic_DNA"/>
</dbReference>
<dbReference type="InterPro" id="IPR000731">
    <property type="entry name" value="SSD"/>
</dbReference>
<keyword evidence="3" id="KW-0812">Transmembrane</keyword>
<dbReference type="Pfam" id="PF03176">
    <property type="entry name" value="MMPL"/>
    <property type="match status" value="2"/>
</dbReference>
<keyword evidence="4" id="KW-1133">Transmembrane helix</keyword>
<dbReference type="PANTHER" id="PTHR33406:SF12">
    <property type="entry name" value="BLR2997 PROTEIN"/>
    <property type="match status" value="1"/>
</dbReference>
<dbReference type="InterPro" id="IPR050545">
    <property type="entry name" value="Mycobact_MmpL"/>
</dbReference>
<protein>
    <submittedName>
        <fullName evidence="6">Exporter of the RND superfamily</fullName>
    </submittedName>
</protein>
<evidence type="ECO:0000256" key="4">
    <source>
        <dbReference type="ARBA" id="ARBA00022989"/>
    </source>
</evidence>
<evidence type="ECO:0000313" key="6">
    <source>
        <dbReference type="EMBL" id="SGY91334.1"/>
    </source>
</evidence>
<keyword evidence="5" id="KW-0472">Membrane</keyword>
<dbReference type="RefSeq" id="WP_045109961.1">
    <property type="nucleotide sequence ID" value="NZ_CAWRBC010000120.1"/>
</dbReference>
<evidence type="ECO:0000256" key="5">
    <source>
        <dbReference type="ARBA" id="ARBA00023136"/>
    </source>
</evidence>
<reference evidence="6 7" key="1">
    <citation type="submission" date="2016-11" db="EMBL/GenBank/DDBJ databases">
        <authorList>
            <person name="Jaros S."/>
            <person name="Januszkiewicz K."/>
            <person name="Wedrychowicz H."/>
        </authorList>
    </citation>
    <scope>NUCLEOTIDE SEQUENCE [LARGE SCALE GENOMIC DNA]</scope>
    <source>
        <strain evidence="6">NVI 5450</strain>
    </source>
</reference>
<dbReference type="OrthoDB" id="9803781at2"/>
<dbReference type="STRING" id="80854.MVIS_1668"/>
<evidence type="ECO:0000313" key="7">
    <source>
        <dbReference type="Proteomes" id="UP000183794"/>
    </source>
</evidence>
<evidence type="ECO:0000256" key="1">
    <source>
        <dbReference type="ARBA" id="ARBA00004651"/>
    </source>
</evidence>